<evidence type="ECO:0000256" key="10">
    <source>
        <dbReference type="ARBA" id="ARBA00023277"/>
    </source>
</evidence>
<reference evidence="13" key="1">
    <citation type="submission" date="2021-08" db="EMBL/GenBank/DDBJ databases">
        <title>WGS assembly of Ceratopteris richardii.</title>
        <authorList>
            <person name="Marchant D.B."/>
            <person name="Chen G."/>
            <person name="Jenkins J."/>
            <person name="Shu S."/>
            <person name="Leebens-Mack J."/>
            <person name="Grimwood J."/>
            <person name="Schmutz J."/>
            <person name="Soltis P."/>
            <person name="Soltis D."/>
            <person name="Chen Z.-H."/>
        </authorList>
    </citation>
    <scope>NUCLEOTIDE SEQUENCE</scope>
    <source>
        <strain evidence="13">Whitten #5841</strain>
        <tissue evidence="13">Leaf</tissue>
    </source>
</reference>
<dbReference type="PANTHER" id="PTHR13398">
    <property type="entry name" value="GDP-FUCOSE PROTEIN O-FUCOSYLTRANSFERASE 2"/>
    <property type="match status" value="1"/>
</dbReference>
<dbReference type="Proteomes" id="UP000825935">
    <property type="component" value="Chromosome 2"/>
</dbReference>
<dbReference type="GO" id="GO:0046922">
    <property type="term" value="F:peptide-O-fucosyltransferase activity"/>
    <property type="evidence" value="ECO:0007669"/>
    <property type="project" value="InterPro"/>
</dbReference>
<dbReference type="Gene3D" id="3.40.50.11350">
    <property type="match status" value="1"/>
</dbReference>
<evidence type="ECO:0000256" key="11">
    <source>
        <dbReference type="ARBA" id="ARBA00030350"/>
    </source>
</evidence>
<evidence type="ECO:0000256" key="6">
    <source>
        <dbReference type="ARBA" id="ARBA00022989"/>
    </source>
</evidence>
<name>A0A8T2VD78_CERRI</name>
<gene>
    <name evidence="13" type="ORF">KP509_02G056600</name>
</gene>
<keyword evidence="5 12" id="KW-0812">Transmembrane</keyword>
<keyword evidence="9" id="KW-0294">Fucose metabolism</keyword>
<dbReference type="AlphaFoldDB" id="A0A8T2VD78"/>
<dbReference type="PANTHER" id="PTHR13398:SF0">
    <property type="entry name" value="GDP-FUCOSE PROTEIN O-FUCOSYLTRANSFERASE 2"/>
    <property type="match status" value="1"/>
</dbReference>
<evidence type="ECO:0000313" key="14">
    <source>
        <dbReference type="Proteomes" id="UP000825935"/>
    </source>
</evidence>
<keyword evidence="14" id="KW-1185">Reference proteome</keyword>
<keyword evidence="4" id="KW-0808">Transferase</keyword>
<comment type="caution">
    <text evidence="13">The sequence shown here is derived from an EMBL/GenBank/DDBJ whole genome shotgun (WGS) entry which is preliminary data.</text>
</comment>
<evidence type="ECO:0000256" key="2">
    <source>
        <dbReference type="ARBA" id="ARBA00007737"/>
    </source>
</evidence>
<evidence type="ECO:0000256" key="4">
    <source>
        <dbReference type="ARBA" id="ARBA00022679"/>
    </source>
</evidence>
<keyword evidence="7 12" id="KW-0472">Membrane</keyword>
<feature type="transmembrane region" description="Helical" evidence="12">
    <location>
        <begin position="30"/>
        <end position="53"/>
    </location>
</feature>
<sequence>MMNGFSIESSFESHRQQLRRHAAAIMEKKYLLFVPAMLLGSIILYVVVIGPGWSSFPSSSGKGPKLTELLVAEQRSLALLQEQAQGLVRLWKSIPNTTDGDVLKDQLLSQIRLNTEAQKVLFSPFHQDINVSDFDSIDQSLKICQSVKLPKYKVKEGLSWNPKPQRYLFVVCTSGQFSNHLICLQKHMFFAALLGRKLILPSPDFDYSYERVLNITHIADCLGIADIVISFDSFLHDHDGHLHVNKFLCYMHDCYIDKEHEEKLKHLGVSWDKKVEVWPHDPDYPSHPHAAEIVEKFASDDEIIGVGDLFYADVESDWVNQVGGPLQHKCRSLIQPHSYIISTAERFIQTYLGKNFVALHFRRYGFLTFCNENSEKGHECHFYPIPQAAECILRTASATSARVIYLSTDAQGSETGLLQTLLYKDGMRISLVQRPDHDGGEKWDSPLARHGLLNDKEVIAMLDKTICSMSSTFIGSPGSTFSVDILRMRNEWGTSSSCDQYLCGGEKPDFVAGVS</sequence>
<evidence type="ECO:0000256" key="1">
    <source>
        <dbReference type="ARBA" id="ARBA00004167"/>
    </source>
</evidence>
<proteinExistence type="inferred from homology"/>
<dbReference type="GO" id="GO:0006004">
    <property type="term" value="P:fucose metabolic process"/>
    <property type="evidence" value="ECO:0007669"/>
    <property type="project" value="UniProtKB-KW"/>
</dbReference>
<comment type="similarity">
    <text evidence="2">Belongs to the glycosyltransferase GT106 family.</text>
</comment>
<protein>
    <recommendedName>
        <fullName evidence="11">O-fucosyltransferase family protein</fullName>
    </recommendedName>
</protein>
<evidence type="ECO:0000256" key="12">
    <source>
        <dbReference type="SAM" id="Phobius"/>
    </source>
</evidence>
<dbReference type="GO" id="GO:0016020">
    <property type="term" value="C:membrane"/>
    <property type="evidence" value="ECO:0007669"/>
    <property type="project" value="UniProtKB-SubCell"/>
</dbReference>
<evidence type="ECO:0000256" key="5">
    <source>
        <dbReference type="ARBA" id="ARBA00022692"/>
    </source>
</evidence>
<dbReference type="EMBL" id="CM035407">
    <property type="protein sequence ID" value="KAH7443934.1"/>
    <property type="molecule type" value="Genomic_DNA"/>
</dbReference>
<evidence type="ECO:0000256" key="9">
    <source>
        <dbReference type="ARBA" id="ARBA00023253"/>
    </source>
</evidence>
<dbReference type="FunFam" id="3.40.50.11350:FF:000005">
    <property type="entry name" value="O-fucosyltransferase family protein"/>
    <property type="match status" value="1"/>
</dbReference>
<evidence type="ECO:0000313" key="13">
    <source>
        <dbReference type="EMBL" id="KAH7443934.1"/>
    </source>
</evidence>
<dbReference type="InterPro" id="IPR045130">
    <property type="entry name" value="OFUT2-like"/>
</dbReference>
<dbReference type="OMA" id="ANLYERC"/>
<keyword evidence="8" id="KW-0325">Glycoprotein</keyword>
<keyword evidence="10" id="KW-0119">Carbohydrate metabolism</keyword>
<evidence type="ECO:0000256" key="7">
    <source>
        <dbReference type="ARBA" id="ARBA00023136"/>
    </source>
</evidence>
<dbReference type="CDD" id="cd11296">
    <property type="entry name" value="O-FucT_like"/>
    <property type="match status" value="1"/>
</dbReference>
<keyword evidence="6 12" id="KW-1133">Transmembrane helix</keyword>
<keyword evidence="3" id="KW-0328">Glycosyltransferase</keyword>
<accession>A0A8T2VD78</accession>
<comment type="subcellular location">
    <subcellularLocation>
        <location evidence="1">Membrane</location>
        <topology evidence="1">Single-pass membrane protein</topology>
    </subcellularLocation>
</comment>
<evidence type="ECO:0000256" key="3">
    <source>
        <dbReference type="ARBA" id="ARBA00022676"/>
    </source>
</evidence>
<evidence type="ECO:0000256" key="8">
    <source>
        <dbReference type="ARBA" id="ARBA00023180"/>
    </source>
</evidence>
<organism evidence="13 14">
    <name type="scientific">Ceratopteris richardii</name>
    <name type="common">Triangle waterfern</name>
    <dbReference type="NCBI Taxonomy" id="49495"/>
    <lineage>
        <taxon>Eukaryota</taxon>
        <taxon>Viridiplantae</taxon>
        <taxon>Streptophyta</taxon>
        <taxon>Embryophyta</taxon>
        <taxon>Tracheophyta</taxon>
        <taxon>Polypodiopsida</taxon>
        <taxon>Polypodiidae</taxon>
        <taxon>Polypodiales</taxon>
        <taxon>Pteridineae</taxon>
        <taxon>Pteridaceae</taxon>
        <taxon>Parkerioideae</taxon>
        <taxon>Ceratopteris</taxon>
    </lineage>
</organism>
<dbReference type="OrthoDB" id="422368at2759"/>